<dbReference type="PANTHER" id="PTHR10775">
    <property type="entry name" value="OS08G0208400 PROTEIN"/>
    <property type="match status" value="1"/>
</dbReference>
<accession>A0ABM0TLH4</accession>
<dbReference type="InterPro" id="IPR029480">
    <property type="entry name" value="Transpos_assoc"/>
</dbReference>
<dbReference type="Proteomes" id="UP000694864">
    <property type="component" value="Chromosome 9"/>
</dbReference>
<organism evidence="2 3">
    <name type="scientific">Camelina sativa</name>
    <name type="common">False flax</name>
    <name type="synonym">Myagrum sativum</name>
    <dbReference type="NCBI Taxonomy" id="90675"/>
    <lineage>
        <taxon>Eukaryota</taxon>
        <taxon>Viridiplantae</taxon>
        <taxon>Streptophyta</taxon>
        <taxon>Embryophyta</taxon>
        <taxon>Tracheophyta</taxon>
        <taxon>Spermatophyta</taxon>
        <taxon>Magnoliopsida</taxon>
        <taxon>eudicotyledons</taxon>
        <taxon>Gunneridae</taxon>
        <taxon>Pentapetalae</taxon>
        <taxon>rosids</taxon>
        <taxon>malvids</taxon>
        <taxon>Brassicales</taxon>
        <taxon>Brassicaceae</taxon>
        <taxon>Camelineae</taxon>
        <taxon>Camelina</taxon>
    </lineage>
</organism>
<evidence type="ECO:0000259" key="1">
    <source>
        <dbReference type="Pfam" id="PF13963"/>
    </source>
</evidence>
<reference evidence="2" key="1">
    <citation type="journal article" date="2014" name="Nat. Commun.">
        <title>The emerging biofuel crop Camelina sativa retains a highly undifferentiated hexaploid genome structure.</title>
        <authorList>
            <person name="Kagale S."/>
            <person name="Koh C."/>
            <person name="Nixon J."/>
            <person name="Bollina V."/>
            <person name="Clarke W.E."/>
            <person name="Tuteja R."/>
            <person name="Spillane C."/>
            <person name="Robinson S.J."/>
            <person name="Links M.G."/>
            <person name="Clarke C."/>
            <person name="Higgins E.E."/>
            <person name="Huebert T."/>
            <person name="Sharpe A.G."/>
            <person name="Parkin I.A."/>
        </authorList>
    </citation>
    <scope>NUCLEOTIDE SEQUENCE [LARGE SCALE GENOMIC DNA]</scope>
    <source>
        <strain evidence="2">cv. DH55</strain>
    </source>
</reference>
<evidence type="ECO:0000313" key="3">
    <source>
        <dbReference type="RefSeq" id="XP_010428128.2"/>
    </source>
</evidence>
<evidence type="ECO:0000313" key="2">
    <source>
        <dbReference type="Proteomes" id="UP000694864"/>
    </source>
</evidence>
<sequence length="630" mass="73143">MNNFRTWLDKERCYPNGMLTREYAAGLTEFMNVAMNQESCLTSGKMLCPCPSCNNNIDIDKDLVWGHIYSLGIMSSYKVWFYHGETDAYHVGSTSENVPKRVEESRLDEGGVGTVQMVHDAHRENMQEFIEPANIVEEPNLEAKRFYDMLDASKSHLYEGCKEGHSPLYAATRMMNIKTDYNLAEDCVDAWADFVKDILPEDNISPASYNEIEKIVSGLGLPYQMIDVCIDNCMIYWQSDAEYLACRFCGKPRFQNTSGRSRVAFKRMWYLPFADRLKRLYQAERTAAAMRWHQEHSTDGEIAHPSDAEAWKHFQRIYPSFAEESRNVYLGLCTDGFNPFGKHGRQYSLWPVILTPYNLPPSLCMKREFLFLSILVPGPEHPKRSLDVFLQPLIHELQVLWEHGVQAYDVSWQQNFTMRAVLMWTISDFPAYGMLSGWTTHGRLSCPYCQDNTYAFQLKHGRKTCWFDCHRRFLPRSHPYRRNKKSFKKNHVVSDGPPPEPDGENILMQLRDFGVEKTTYCGGSVHNPVDGYGEFHNWHKHSIFWELPYWKDLLLRHNLDVMHIEKNVFDNLMNTVLNVPGKTKDNIKSRLDLPSICNRPHLHVLSNGRGPIPRFRLDGDAKDALFRWIV</sequence>
<keyword evidence="2" id="KW-1185">Reference proteome</keyword>
<protein>
    <submittedName>
        <fullName evidence="3">Uncharacterized protein LOC104712847</fullName>
    </submittedName>
</protein>
<dbReference type="Pfam" id="PF02992">
    <property type="entry name" value="Transposase_21"/>
    <property type="match status" value="1"/>
</dbReference>
<feature type="domain" description="Transposase-associated" evidence="1">
    <location>
        <begin position="6"/>
        <end position="85"/>
    </location>
</feature>
<dbReference type="InterPro" id="IPR004242">
    <property type="entry name" value="Transposase_21"/>
</dbReference>
<reference evidence="3" key="2">
    <citation type="submission" date="2025-08" db="UniProtKB">
        <authorList>
            <consortium name="RefSeq"/>
        </authorList>
    </citation>
    <scope>IDENTIFICATION</scope>
    <source>
        <tissue evidence="3">Leaf</tissue>
    </source>
</reference>
<dbReference type="RefSeq" id="XP_010428128.2">
    <property type="nucleotide sequence ID" value="XM_010429826.2"/>
</dbReference>
<dbReference type="GeneID" id="104712847"/>
<dbReference type="Pfam" id="PF13963">
    <property type="entry name" value="Transpos_assoc"/>
    <property type="match status" value="1"/>
</dbReference>
<dbReference type="PANTHER" id="PTHR10775:SF182">
    <property type="entry name" value="TRANSPOSON, EN_SPM-LIKE, TRANSPOSASE-ASSOCIATED DOMAIN PROTEIN-RELATED"/>
    <property type="match status" value="1"/>
</dbReference>
<gene>
    <name evidence="3" type="primary">LOC104712847</name>
</gene>
<proteinExistence type="predicted"/>
<name>A0ABM0TLH4_CAMSA</name>